<dbReference type="GO" id="GO:0051045">
    <property type="term" value="P:negative regulation of membrane protein ectodomain proteolysis"/>
    <property type="evidence" value="ECO:0007669"/>
    <property type="project" value="TreeGrafter"/>
</dbReference>
<dbReference type="InterPro" id="IPR027465">
    <property type="entry name" value="TIMP_C"/>
</dbReference>
<evidence type="ECO:0000256" key="1">
    <source>
        <dbReference type="ARBA" id="ARBA00004613"/>
    </source>
</evidence>
<dbReference type="GO" id="GO:0008191">
    <property type="term" value="F:metalloendopeptidase inhibitor activity"/>
    <property type="evidence" value="ECO:0007669"/>
    <property type="project" value="InterPro"/>
</dbReference>
<comment type="subcellular location">
    <subcellularLocation>
        <location evidence="1">Secreted</location>
    </subcellularLocation>
</comment>
<feature type="disulfide bond" evidence="18">
    <location>
        <begin position="159"/>
        <end position="163"/>
    </location>
</feature>
<comment type="similarity">
    <text evidence="2">Belongs to the protease inhibitor I35 (TIMP) family.</text>
</comment>
<evidence type="ECO:0000256" key="15">
    <source>
        <dbReference type="ARBA" id="ARBA00025946"/>
    </source>
</evidence>
<keyword evidence="14" id="KW-0481">Metalloenzyme inhibitor</keyword>
<keyword evidence="8 17" id="KW-0479">Metal-binding</keyword>
<dbReference type="GO" id="GO:0034097">
    <property type="term" value="P:response to cytokine"/>
    <property type="evidence" value="ECO:0007669"/>
    <property type="project" value="TreeGrafter"/>
</dbReference>
<dbReference type="InterPro" id="IPR001820">
    <property type="entry name" value="TIMP"/>
</dbReference>
<feature type="binding site" evidence="17">
    <location>
        <position position="26"/>
    </location>
    <ligand>
        <name>Zn(2+)</name>
        <dbReference type="ChEBI" id="CHEBI:29105"/>
        <note>ligand shared with metalloproteinase partner</note>
    </ligand>
</feature>
<dbReference type="GO" id="GO:0005615">
    <property type="term" value="C:extracellular space"/>
    <property type="evidence" value="ECO:0007669"/>
    <property type="project" value="TreeGrafter"/>
</dbReference>
<feature type="disulfide bond" evidence="18">
    <location>
        <begin position="154"/>
        <end position="200"/>
    </location>
</feature>
<reference evidence="21" key="1">
    <citation type="journal article" date="2022" name="bioRxiv">
        <title>Sequencing and chromosome-scale assembly of the giantPleurodeles waltlgenome.</title>
        <authorList>
            <person name="Brown T."/>
            <person name="Elewa A."/>
            <person name="Iarovenko S."/>
            <person name="Subramanian E."/>
            <person name="Araus A.J."/>
            <person name="Petzold A."/>
            <person name="Susuki M."/>
            <person name="Suzuki K.-i.T."/>
            <person name="Hayashi T."/>
            <person name="Toyoda A."/>
            <person name="Oliveira C."/>
            <person name="Osipova E."/>
            <person name="Leigh N.D."/>
            <person name="Simon A."/>
            <person name="Yun M.H."/>
        </authorList>
    </citation>
    <scope>NUCLEOTIDE SEQUENCE</scope>
    <source>
        <strain evidence="21">20211129_DDA</strain>
        <tissue evidence="21">Liver</tissue>
    </source>
</reference>
<evidence type="ECO:0000256" key="5">
    <source>
        <dbReference type="ARBA" id="ARBA00022553"/>
    </source>
</evidence>
<dbReference type="Gene3D" id="3.90.370.10">
    <property type="entry name" value="Tissue inhibitor of metalloproteinase-1. Chain B, domain 1"/>
    <property type="match status" value="1"/>
</dbReference>
<keyword evidence="10 17" id="KW-0862">Zinc</keyword>
<feature type="disulfide bond" evidence="18">
    <location>
        <begin position="171"/>
        <end position="192"/>
    </location>
</feature>
<evidence type="ECO:0000256" key="2">
    <source>
        <dbReference type="ARBA" id="ARBA00011027"/>
    </source>
</evidence>
<dbReference type="PANTHER" id="PTHR11844">
    <property type="entry name" value="METALLOPROTEASE INHIBITOR"/>
    <property type="match status" value="1"/>
</dbReference>
<dbReference type="InterPro" id="IPR008993">
    <property type="entry name" value="TIMP-like_OB-fold"/>
</dbReference>
<evidence type="ECO:0000259" key="20">
    <source>
        <dbReference type="PROSITE" id="PS50189"/>
    </source>
</evidence>
<evidence type="ECO:0000256" key="8">
    <source>
        <dbReference type="ARBA" id="ARBA00022723"/>
    </source>
</evidence>
<evidence type="ECO:0000256" key="7">
    <source>
        <dbReference type="ARBA" id="ARBA00022690"/>
    </source>
</evidence>
<accession>A0AAV7LZ46</accession>
<keyword evidence="13" id="KW-0325">Glycoprotein</keyword>
<dbReference type="GO" id="GO:0046872">
    <property type="term" value="F:metal ion binding"/>
    <property type="evidence" value="ECO:0007669"/>
    <property type="project" value="UniProtKB-KW"/>
</dbReference>
<feature type="disulfide bond" evidence="18">
    <location>
        <begin position="28"/>
        <end position="127"/>
    </location>
</feature>
<comment type="subunit">
    <text evidence="15">Interacts with MMP1, MMP3, MMP10 and MMP13, but has only very low affinity for MMP14. Interacts with CD63; identified in a complex with CD63 and ITGB1.</text>
</comment>
<evidence type="ECO:0000256" key="18">
    <source>
        <dbReference type="PIRSR" id="PIRSR601820-3"/>
    </source>
</evidence>
<keyword evidence="22" id="KW-1185">Reference proteome</keyword>
<feature type="signal peptide" evidence="19">
    <location>
        <begin position="1"/>
        <end position="25"/>
    </location>
</feature>
<dbReference type="SUPFAM" id="SSF50242">
    <property type="entry name" value="TIMP-like"/>
    <property type="match status" value="1"/>
</dbReference>
<evidence type="ECO:0000256" key="3">
    <source>
        <dbReference type="ARBA" id="ARBA00013524"/>
    </source>
</evidence>
<evidence type="ECO:0000256" key="17">
    <source>
        <dbReference type="PIRSR" id="PIRSR601820-1"/>
    </source>
</evidence>
<dbReference type="Pfam" id="PF00965">
    <property type="entry name" value="TIMP"/>
    <property type="match status" value="1"/>
</dbReference>
<keyword evidence="11" id="KW-0339">Growth factor</keyword>
<dbReference type="Proteomes" id="UP001066276">
    <property type="component" value="Chromosome 10"/>
</dbReference>
<dbReference type="AlphaFoldDB" id="A0AAV7LZ46"/>
<feature type="domain" description="NTR" evidence="20">
    <location>
        <begin position="26"/>
        <end position="152"/>
    </location>
</feature>
<proteinExistence type="inferred from homology"/>
<keyword evidence="4" id="KW-0964">Secreted</keyword>
<evidence type="ECO:0000313" key="21">
    <source>
        <dbReference type="EMBL" id="KAJ1095830.1"/>
    </source>
</evidence>
<organism evidence="21 22">
    <name type="scientific">Pleurodeles waltl</name>
    <name type="common">Iberian ribbed newt</name>
    <dbReference type="NCBI Taxonomy" id="8319"/>
    <lineage>
        <taxon>Eukaryota</taxon>
        <taxon>Metazoa</taxon>
        <taxon>Chordata</taxon>
        <taxon>Craniata</taxon>
        <taxon>Vertebrata</taxon>
        <taxon>Euteleostomi</taxon>
        <taxon>Amphibia</taxon>
        <taxon>Batrachia</taxon>
        <taxon>Caudata</taxon>
        <taxon>Salamandroidea</taxon>
        <taxon>Salamandridae</taxon>
        <taxon>Pleurodelinae</taxon>
        <taxon>Pleurodeles</taxon>
    </lineage>
</organism>
<name>A0AAV7LZ46_PLEWA</name>
<feature type="disulfide bond" evidence="18">
    <location>
        <begin position="26"/>
        <end position="98"/>
    </location>
</feature>
<dbReference type="PANTHER" id="PTHR11844:SF20">
    <property type="entry name" value="METALLOPROTEINASE INHIBITOR 1"/>
    <property type="match status" value="1"/>
</dbReference>
<evidence type="ECO:0000256" key="4">
    <source>
        <dbReference type="ARBA" id="ARBA00022525"/>
    </source>
</evidence>
<evidence type="ECO:0000256" key="16">
    <source>
        <dbReference type="ARBA" id="ARBA00030100"/>
    </source>
</evidence>
<dbReference type="GO" id="GO:0002020">
    <property type="term" value="F:protease binding"/>
    <property type="evidence" value="ECO:0007669"/>
    <property type="project" value="TreeGrafter"/>
</dbReference>
<dbReference type="EMBL" id="JANPWB010000014">
    <property type="protein sequence ID" value="KAJ1095830.1"/>
    <property type="molecule type" value="Genomic_DNA"/>
</dbReference>
<evidence type="ECO:0000256" key="6">
    <source>
        <dbReference type="ARBA" id="ARBA00022608"/>
    </source>
</evidence>
<keyword evidence="12 18" id="KW-1015">Disulfide bond</keyword>
<dbReference type="GO" id="GO:0031012">
    <property type="term" value="C:extracellular matrix"/>
    <property type="evidence" value="ECO:0007669"/>
    <property type="project" value="TreeGrafter"/>
</dbReference>
<dbReference type="InterPro" id="IPR001134">
    <property type="entry name" value="Netrin_domain"/>
</dbReference>
<protein>
    <recommendedName>
        <fullName evidence="3">Metalloproteinase inhibitor 1</fullName>
    </recommendedName>
    <alternativeName>
        <fullName evidence="16">Tissue inhibitor of metalloproteinases 1</fullName>
    </alternativeName>
</protein>
<keyword evidence="7" id="KW-0646">Protease inhibitor</keyword>
<dbReference type="SMART" id="SM00206">
    <property type="entry name" value="NTR"/>
    <property type="match status" value="1"/>
</dbReference>
<dbReference type="GO" id="GO:0009725">
    <property type="term" value="P:response to hormone"/>
    <property type="evidence" value="ECO:0007669"/>
    <property type="project" value="TreeGrafter"/>
</dbReference>
<comment type="caution">
    <text evidence="21">The sequence shown here is derived from an EMBL/GenBank/DDBJ whole genome shotgun (WGS) entry which is preliminary data.</text>
</comment>
<evidence type="ECO:0000256" key="13">
    <source>
        <dbReference type="ARBA" id="ARBA00023180"/>
    </source>
</evidence>
<dbReference type="GO" id="GO:0008083">
    <property type="term" value="F:growth factor activity"/>
    <property type="evidence" value="ECO:0007669"/>
    <property type="project" value="UniProtKB-KW"/>
</dbReference>
<keyword evidence="6" id="KW-0483">Metalloprotease inhibitor</keyword>
<keyword evidence="5" id="KW-0597">Phosphoprotein</keyword>
<evidence type="ECO:0000256" key="9">
    <source>
        <dbReference type="ARBA" id="ARBA00022729"/>
    </source>
</evidence>
<sequence>MSGASICGMMAVALLLLAQGGPSEACSCGAQHPQTAFCHSQVVVRGRIVGIEKMKRENATDEEPSLLRLQIKVSKVFKGFDLKPELEYLYTPIHESLCGYTHPSNNKSEEFLFSGHIVKDMVMISLCGFNSPISKLTPSQKRGLTHIYKTGCGCEIFPCNGPCAVTKPNQCLWTDALMSRSWVAHQALHLACVEKGNGECTWESMKSRAGATPFKASRI</sequence>
<dbReference type="CDD" id="cd03585">
    <property type="entry name" value="NTR_TIMP"/>
    <property type="match status" value="1"/>
</dbReference>
<evidence type="ECO:0000256" key="10">
    <source>
        <dbReference type="ARBA" id="ARBA00022833"/>
    </source>
</evidence>
<feature type="chain" id="PRO_5043563569" description="Metalloproteinase inhibitor 1" evidence="19">
    <location>
        <begin position="26"/>
        <end position="219"/>
    </location>
</feature>
<evidence type="ECO:0000256" key="14">
    <source>
        <dbReference type="ARBA" id="ARBA00023215"/>
    </source>
</evidence>
<evidence type="ECO:0000256" key="19">
    <source>
        <dbReference type="SAM" id="SignalP"/>
    </source>
</evidence>
<dbReference type="Gene3D" id="2.40.50.120">
    <property type="match status" value="1"/>
</dbReference>
<evidence type="ECO:0000256" key="12">
    <source>
        <dbReference type="ARBA" id="ARBA00023157"/>
    </source>
</evidence>
<feature type="disulfide bond" evidence="18">
    <location>
        <begin position="38"/>
        <end position="152"/>
    </location>
</feature>
<evidence type="ECO:0000313" key="22">
    <source>
        <dbReference type="Proteomes" id="UP001066276"/>
    </source>
</evidence>
<dbReference type="PROSITE" id="PS50189">
    <property type="entry name" value="NTR"/>
    <property type="match status" value="1"/>
</dbReference>
<gene>
    <name evidence="21" type="ORF">NDU88_000980</name>
</gene>
<keyword evidence="9 19" id="KW-0732">Signal</keyword>
<evidence type="ECO:0000256" key="11">
    <source>
        <dbReference type="ARBA" id="ARBA00023030"/>
    </source>
</evidence>